<comment type="caution">
    <text evidence="1">The sequence shown here is derived from an EMBL/GenBank/DDBJ whole genome shotgun (WGS) entry which is preliminary data.</text>
</comment>
<dbReference type="EMBL" id="JARKHS020031517">
    <property type="protein sequence ID" value="KAK8761125.1"/>
    <property type="molecule type" value="Genomic_DNA"/>
</dbReference>
<keyword evidence="2" id="KW-1185">Reference proteome</keyword>
<name>A0AAQ4DF85_AMBAM</name>
<gene>
    <name evidence="1" type="ORF">V5799_027607</name>
</gene>
<proteinExistence type="predicted"/>
<dbReference type="AlphaFoldDB" id="A0AAQ4DF85"/>
<evidence type="ECO:0000313" key="2">
    <source>
        <dbReference type="Proteomes" id="UP001321473"/>
    </source>
</evidence>
<organism evidence="1 2">
    <name type="scientific">Amblyomma americanum</name>
    <name type="common">Lone star tick</name>
    <dbReference type="NCBI Taxonomy" id="6943"/>
    <lineage>
        <taxon>Eukaryota</taxon>
        <taxon>Metazoa</taxon>
        <taxon>Ecdysozoa</taxon>
        <taxon>Arthropoda</taxon>
        <taxon>Chelicerata</taxon>
        <taxon>Arachnida</taxon>
        <taxon>Acari</taxon>
        <taxon>Parasitiformes</taxon>
        <taxon>Ixodida</taxon>
        <taxon>Ixodoidea</taxon>
        <taxon>Ixodidae</taxon>
        <taxon>Amblyomminae</taxon>
        <taxon>Amblyomma</taxon>
    </lineage>
</organism>
<evidence type="ECO:0000313" key="1">
    <source>
        <dbReference type="EMBL" id="KAK8761125.1"/>
    </source>
</evidence>
<sequence length="111" mass="12785">MTTNSDSAVDILTSESTYQKKYFDSWANNRGQPVVIAELVRGELNKDIVTLRQAHFITKSALINATWVIPVQPQWIFMNGTRKAQERQLLIGKLNAEKRYLHDHALCRHSF</sequence>
<dbReference type="Proteomes" id="UP001321473">
    <property type="component" value="Unassembled WGS sequence"/>
</dbReference>
<accession>A0AAQ4DF85</accession>
<reference evidence="1 2" key="1">
    <citation type="journal article" date="2023" name="Arcadia Sci">
        <title>De novo assembly of a long-read Amblyomma americanum tick genome.</title>
        <authorList>
            <person name="Chou S."/>
            <person name="Poskanzer K.E."/>
            <person name="Rollins M."/>
            <person name="Thuy-Boun P.S."/>
        </authorList>
    </citation>
    <scope>NUCLEOTIDE SEQUENCE [LARGE SCALE GENOMIC DNA]</scope>
    <source>
        <strain evidence="1">F_SG_1</strain>
        <tissue evidence="1">Salivary glands</tissue>
    </source>
</reference>
<protein>
    <submittedName>
        <fullName evidence="1">Uncharacterized protein</fullName>
    </submittedName>
</protein>